<gene>
    <name evidence="5" type="primary">recX</name>
    <name evidence="8" type="ORF">EV695_1184</name>
</gene>
<dbReference type="InterPro" id="IPR053925">
    <property type="entry name" value="RecX_HTH_3rd"/>
</dbReference>
<dbReference type="InterPro" id="IPR036388">
    <property type="entry name" value="WH-like_DNA-bd_sf"/>
</dbReference>
<dbReference type="InterPro" id="IPR003783">
    <property type="entry name" value="Regulatory_RecX"/>
</dbReference>
<evidence type="ECO:0000256" key="3">
    <source>
        <dbReference type="ARBA" id="ARBA00018111"/>
    </source>
</evidence>
<organism evidence="8 9">
    <name type="scientific">Cocleimonas flava</name>
    <dbReference type="NCBI Taxonomy" id="634765"/>
    <lineage>
        <taxon>Bacteria</taxon>
        <taxon>Pseudomonadati</taxon>
        <taxon>Pseudomonadota</taxon>
        <taxon>Gammaproteobacteria</taxon>
        <taxon>Thiotrichales</taxon>
        <taxon>Thiotrichaceae</taxon>
        <taxon>Cocleimonas</taxon>
    </lineage>
</organism>
<dbReference type="Proteomes" id="UP000294887">
    <property type="component" value="Unassembled WGS sequence"/>
</dbReference>
<dbReference type="Pfam" id="PF02631">
    <property type="entry name" value="RecX_HTH2"/>
    <property type="match status" value="1"/>
</dbReference>
<evidence type="ECO:0000256" key="1">
    <source>
        <dbReference type="ARBA" id="ARBA00004496"/>
    </source>
</evidence>
<evidence type="ECO:0000259" key="7">
    <source>
        <dbReference type="Pfam" id="PF21981"/>
    </source>
</evidence>
<dbReference type="InterPro" id="IPR053924">
    <property type="entry name" value="RecX_HTH_2nd"/>
</dbReference>
<dbReference type="Pfam" id="PF21981">
    <property type="entry name" value="RecX_HTH3"/>
    <property type="match status" value="1"/>
</dbReference>
<keyword evidence="9" id="KW-1185">Reference proteome</keyword>
<proteinExistence type="inferred from homology"/>
<evidence type="ECO:0000256" key="4">
    <source>
        <dbReference type="ARBA" id="ARBA00022490"/>
    </source>
</evidence>
<evidence type="ECO:0000313" key="8">
    <source>
        <dbReference type="EMBL" id="TCJ89321.1"/>
    </source>
</evidence>
<evidence type="ECO:0000256" key="5">
    <source>
        <dbReference type="HAMAP-Rule" id="MF_01114"/>
    </source>
</evidence>
<evidence type="ECO:0000313" key="9">
    <source>
        <dbReference type="Proteomes" id="UP000294887"/>
    </source>
</evidence>
<name>A0A4R1FEK9_9GAMM</name>
<dbReference type="GO" id="GO:0006282">
    <property type="term" value="P:regulation of DNA repair"/>
    <property type="evidence" value="ECO:0007669"/>
    <property type="project" value="UniProtKB-UniRule"/>
</dbReference>
<keyword evidence="4 5" id="KW-0963">Cytoplasm</keyword>
<dbReference type="PANTHER" id="PTHR33602:SF1">
    <property type="entry name" value="REGULATORY PROTEIN RECX FAMILY PROTEIN"/>
    <property type="match status" value="1"/>
</dbReference>
<dbReference type="AlphaFoldDB" id="A0A4R1FEK9"/>
<reference evidence="8 9" key="1">
    <citation type="submission" date="2019-03" db="EMBL/GenBank/DDBJ databases">
        <title>Genomic Encyclopedia of Type Strains, Phase IV (KMG-IV): sequencing the most valuable type-strain genomes for metagenomic binning, comparative biology and taxonomic classification.</title>
        <authorList>
            <person name="Goeker M."/>
        </authorList>
    </citation>
    <scope>NUCLEOTIDE SEQUENCE [LARGE SCALE GENOMIC DNA]</scope>
    <source>
        <strain evidence="8 9">DSM 24830</strain>
    </source>
</reference>
<comment type="similarity">
    <text evidence="2 5">Belongs to the RecX family.</text>
</comment>
<dbReference type="HAMAP" id="MF_01114">
    <property type="entry name" value="RecX"/>
    <property type="match status" value="1"/>
</dbReference>
<evidence type="ECO:0000256" key="2">
    <source>
        <dbReference type="ARBA" id="ARBA00009695"/>
    </source>
</evidence>
<sequence>MSKLAFSKKDNYTRCMNSAIYSLAMREHSRLELFNKLKVKDFAEGVDLNKLLDELIENNYLNEERFAECFVRSRVNRGQGRLKITNELQRKGISQSLIQQAIDKNEIDWYEVATEQIEKKYGETTPVDYKEKTKRMRFLSSRGFDTYIIRDLVGA</sequence>
<protein>
    <recommendedName>
        <fullName evidence="3 5">Regulatory protein RecX</fullName>
    </recommendedName>
</protein>
<dbReference type="EMBL" id="SMFQ01000002">
    <property type="protein sequence ID" value="TCJ89321.1"/>
    <property type="molecule type" value="Genomic_DNA"/>
</dbReference>
<dbReference type="GO" id="GO:0005737">
    <property type="term" value="C:cytoplasm"/>
    <property type="evidence" value="ECO:0007669"/>
    <property type="project" value="UniProtKB-SubCell"/>
</dbReference>
<feature type="domain" description="RecX second three-helical" evidence="6">
    <location>
        <begin position="62"/>
        <end position="102"/>
    </location>
</feature>
<comment type="caution">
    <text evidence="8">The sequence shown here is derived from an EMBL/GenBank/DDBJ whole genome shotgun (WGS) entry which is preliminary data.</text>
</comment>
<accession>A0A4R1FEK9</accession>
<comment type="subcellular location">
    <subcellularLocation>
        <location evidence="1 5">Cytoplasm</location>
    </subcellularLocation>
</comment>
<dbReference type="Gene3D" id="1.10.10.10">
    <property type="entry name" value="Winged helix-like DNA-binding domain superfamily/Winged helix DNA-binding domain"/>
    <property type="match status" value="3"/>
</dbReference>
<evidence type="ECO:0000259" key="6">
    <source>
        <dbReference type="Pfam" id="PF02631"/>
    </source>
</evidence>
<comment type="function">
    <text evidence="5">Modulates RecA activity.</text>
</comment>
<dbReference type="RefSeq" id="WP_207906957.1">
    <property type="nucleotide sequence ID" value="NZ_BAAAFU010000008.1"/>
</dbReference>
<feature type="domain" description="RecX third three-helical" evidence="7">
    <location>
        <begin position="107"/>
        <end position="151"/>
    </location>
</feature>
<dbReference type="PANTHER" id="PTHR33602">
    <property type="entry name" value="REGULATORY PROTEIN RECX FAMILY PROTEIN"/>
    <property type="match status" value="1"/>
</dbReference>